<sequence length="413" mass="44023">MPRRRFCRTMAGLIAGSACAGVLGAQDAGAQPVGNERLGEQGAPKGMSVSRTPYFAYVGSRTTRERNARGEGLSVYRVDPAAATWTPVQVLRDLVNPSFLCFDRHRRFLYAVHGDRSEISAFRIDPASGELTFLNQESTGGKNPVHLCVDPGNRFVIVVNHITSSLAVLPREENGSLGKLCDLVTLTGKIGPHRVEQPFPKPHQALFDGTDRYIAVPDKGLDRTFVFRLDTATGKLSEVEGTAAESREGAGPRHIAFHPSNRFAYVVNELDSTVTACRFDAGTGALVPFQVLPALPDSFVGNSRGAEIAVTASGRFVFASNRGHDSIAVFAVDGVTGRLTAAGWHLSGGRTPRFFALGPTDDTLFAANEDSDTIVGFRIDPRTGGLDPLGTVARTGSPVCILFNPAGEGAVKG</sequence>
<comment type="similarity">
    <text evidence="1">Belongs to the cycloisomerase 2 family.</text>
</comment>
<dbReference type="PANTHER" id="PTHR30344:SF1">
    <property type="entry name" value="6-PHOSPHOGLUCONOLACTONASE"/>
    <property type="match status" value="1"/>
</dbReference>
<dbReference type="InterPro" id="IPR015943">
    <property type="entry name" value="WD40/YVTN_repeat-like_dom_sf"/>
</dbReference>
<keyword evidence="2" id="KW-0313">Glucose metabolism</keyword>
<dbReference type="SUPFAM" id="SSF51004">
    <property type="entry name" value="C-terminal (heme d1) domain of cytochrome cd1-nitrite reductase"/>
    <property type="match status" value="1"/>
</dbReference>
<dbReference type="PANTHER" id="PTHR30344">
    <property type="entry name" value="6-PHOSPHOGLUCONOLACTONASE-RELATED"/>
    <property type="match status" value="1"/>
</dbReference>
<evidence type="ECO:0000256" key="3">
    <source>
        <dbReference type="SAM" id="SignalP"/>
    </source>
</evidence>
<feature type="signal peptide" evidence="3">
    <location>
        <begin position="1"/>
        <end position="20"/>
    </location>
</feature>
<dbReference type="RefSeq" id="WP_246500890.1">
    <property type="nucleotide sequence ID" value="NZ_JAGINP010000019.1"/>
</dbReference>
<reference evidence="4 5" key="1">
    <citation type="submission" date="2021-03" db="EMBL/GenBank/DDBJ databases">
        <title>Genomic Encyclopedia of Type Strains, Phase III (KMG-III): the genomes of soil and plant-associated and newly described type strains.</title>
        <authorList>
            <person name="Whitman W."/>
        </authorList>
    </citation>
    <scope>NUCLEOTIDE SEQUENCE [LARGE SCALE GENOMIC DNA]</scope>
    <source>
        <strain evidence="4 5">IMMIB AFH-6</strain>
    </source>
</reference>
<accession>A0ABS4SR65</accession>
<dbReference type="Proteomes" id="UP000781958">
    <property type="component" value="Unassembled WGS sequence"/>
</dbReference>
<dbReference type="EMBL" id="JAGINP010000019">
    <property type="protein sequence ID" value="MBP2295061.1"/>
    <property type="molecule type" value="Genomic_DNA"/>
</dbReference>
<dbReference type="InterPro" id="IPR050282">
    <property type="entry name" value="Cycloisomerase_2"/>
</dbReference>
<dbReference type="PROSITE" id="PS51257">
    <property type="entry name" value="PROKAR_LIPOPROTEIN"/>
    <property type="match status" value="1"/>
</dbReference>
<name>A0ABS4SR65_9PROT</name>
<dbReference type="Gene3D" id="2.130.10.10">
    <property type="entry name" value="YVTN repeat-like/Quinoprotein amine dehydrogenase"/>
    <property type="match status" value="1"/>
</dbReference>
<evidence type="ECO:0000313" key="4">
    <source>
        <dbReference type="EMBL" id="MBP2295061.1"/>
    </source>
</evidence>
<dbReference type="InterPro" id="IPR011048">
    <property type="entry name" value="Haem_d1_sf"/>
</dbReference>
<gene>
    <name evidence="4" type="ORF">J2851_004864</name>
</gene>
<keyword evidence="2" id="KW-0119">Carbohydrate metabolism</keyword>
<keyword evidence="5" id="KW-1185">Reference proteome</keyword>
<dbReference type="InterPro" id="IPR019405">
    <property type="entry name" value="Lactonase_7-beta_prop"/>
</dbReference>
<evidence type="ECO:0000256" key="1">
    <source>
        <dbReference type="ARBA" id="ARBA00005564"/>
    </source>
</evidence>
<protein>
    <submittedName>
        <fullName evidence="4">6-phosphogluconolactonase (Cycloisomerase 2 family)</fullName>
    </submittedName>
</protein>
<keyword evidence="3" id="KW-0732">Signal</keyword>
<feature type="chain" id="PRO_5045128470" evidence="3">
    <location>
        <begin position="21"/>
        <end position="413"/>
    </location>
</feature>
<organism evidence="4 5">
    <name type="scientific">Azospirillum rugosum</name>
    <dbReference type="NCBI Taxonomy" id="416170"/>
    <lineage>
        <taxon>Bacteria</taxon>
        <taxon>Pseudomonadati</taxon>
        <taxon>Pseudomonadota</taxon>
        <taxon>Alphaproteobacteria</taxon>
        <taxon>Rhodospirillales</taxon>
        <taxon>Azospirillaceae</taxon>
        <taxon>Azospirillum</taxon>
    </lineage>
</organism>
<proteinExistence type="inferred from homology"/>
<evidence type="ECO:0000313" key="5">
    <source>
        <dbReference type="Proteomes" id="UP000781958"/>
    </source>
</evidence>
<comment type="caution">
    <text evidence="4">The sequence shown here is derived from an EMBL/GenBank/DDBJ whole genome shotgun (WGS) entry which is preliminary data.</text>
</comment>
<dbReference type="Pfam" id="PF10282">
    <property type="entry name" value="Lactonase"/>
    <property type="match status" value="1"/>
</dbReference>
<evidence type="ECO:0000256" key="2">
    <source>
        <dbReference type="ARBA" id="ARBA00022526"/>
    </source>
</evidence>